<evidence type="ECO:0000313" key="5">
    <source>
        <dbReference type="Proteomes" id="UP000245802"/>
    </source>
</evidence>
<dbReference type="InterPro" id="IPR051043">
    <property type="entry name" value="Sulfatase_Mod_Factor_Kinase"/>
</dbReference>
<dbReference type="Proteomes" id="UP000245802">
    <property type="component" value="Chromosome"/>
</dbReference>
<dbReference type="EMBL" id="CP025958">
    <property type="protein sequence ID" value="AWM37184.1"/>
    <property type="molecule type" value="Genomic_DNA"/>
</dbReference>
<feature type="domain" description="Sulfatase-modifying factor enzyme-like" evidence="3">
    <location>
        <begin position="56"/>
        <end position="347"/>
    </location>
</feature>
<dbReference type="Pfam" id="PF03781">
    <property type="entry name" value="FGE-sulfatase"/>
    <property type="match status" value="1"/>
</dbReference>
<dbReference type="KEGG" id="gog:C1280_09205"/>
<gene>
    <name evidence="4" type="ORF">C1280_09205</name>
</gene>
<dbReference type="GO" id="GO:0120147">
    <property type="term" value="F:formylglycine-generating oxidase activity"/>
    <property type="evidence" value="ECO:0007669"/>
    <property type="project" value="TreeGrafter"/>
</dbReference>
<keyword evidence="2" id="KW-1133">Transmembrane helix</keyword>
<dbReference type="AlphaFoldDB" id="A0A2Z3H6B1"/>
<reference evidence="4 5" key="1">
    <citation type="submission" date="2018-01" db="EMBL/GenBank/DDBJ databases">
        <title>G. obscuriglobus.</title>
        <authorList>
            <person name="Franke J."/>
            <person name="Blomberg W."/>
            <person name="Selmecki A."/>
        </authorList>
    </citation>
    <scope>NUCLEOTIDE SEQUENCE [LARGE SCALE GENOMIC DNA]</scope>
    <source>
        <strain evidence="4 5">DSM 5831</strain>
    </source>
</reference>
<protein>
    <submittedName>
        <fullName evidence="4">Formylglycine-generating enzyme family protein</fullName>
    </submittedName>
</protein>
<evidence type="ECO:0000256" key="1">
    <source>
        <dbReference type="SAM" id="MobiDB-lite"/>
    </source>
</evidence>
<evidence type="ECO:0000259" key="3">
    <source>
        <dbReference type="Pfam" id="PF03781"/>
    </source>
</evidence>
<dbReference type="Gene3D" id="3.90.1580.10">
    <property type="entry name" value="paralog of FGE (formylglycine-generating enzyme)"/>
    <property type="match status" value="1"/>
</dbReference>
<dbReference type="PANTHER" id="PTHR23150:SF19">
    <property type="entry name" value="FORMYLGLYCINE-GENERATING ENZYME"/>
    <property type="match status" value="1"/>
</dbReference>
<dbReference type="InterPro" id="IPR042095">
    <property type="entry name" value="SUMF_sf"/>
</dbReference>
<dbReference type="OrthoDB" id="9812426at2"/>
<sequence>MGKPDPRPAVSALRTRRGNVIWLVPLLLVAGLIIVVLAIGWGGEFDPASDSDATPAETVRIPGGTFWMGRASGAEDEQPLHEVVIAAFEMDATEVTVGQFAAFVKATGYVTTAEQAPDPRRYPSSDPAYLKPGSAVFVPMDVPLDIPVWWRYVGGANWRYPEGPQSSVKGKKNYPVVQITWDDATAYAKWAGKRLPTEAEWEFAARGGLDRKTYVWGDHKNGADGKWYANVYQGQFPARDAGSDGFAGLSPVKSFQPNGYGLYDMSGNAWEWCADWYDPGYYARSPKENPRGPDTGPLVGGERQPQKVRRGGSFLCDDSYCSRYVPGARDKNPTDSSANHTGFRCVRDVK</sequence>
<feature type="region of interest" description="Disordered" evidence="1">
    <location>
        <begin position="287"/>
        <end position="312"/>
    </location>
</feature>
<evidence type="ECO:0000256" key="2">
    <source>
        <dbReference type="SAM" id="Phobius"/>
    </source>
</evidence>
<dbReference type="InterPro" id="IPR005532">
    <property type="entry name" value="SUMF_dom"/>
</dbReference>
<proteinExistence type="predicted"/>
<feature type="transmembrane region" description="Helical" evidence="2">
    <location>
        <begin position="20"/>
        <end position="41"/>
    </location>
</feature>
<dbReference type="InterPro" id="IPR016187">
    <property type="entry name" value="CTDL_fold"/>
</dbReference>
<dbReference type="PANTHER" id="PTHR23150">
    <property type="entry name" value="SULFATASE MODIFYING FACTOR 1, 2"/>
    <property type="match status" value="1"/>
</dbReference>
<dbReference type="SUPFAM" id="SSF56436">
    <property type="entry name" value="C-type lectin-like"/>
    <property type="match status" value="1"/>
</dbReference>
<keyword evidence="2" id="KW-0472">Membrane</keyword>
<keyword evidence="2" id="KW-0812">Transmembrane</keyword>
<accession>A0A2Z3H6B1</accession>
<evidence type="ECO:0000313" key="4">
    <source>
        <dbReference type="EMBL" id="AWM37184.1"/>
    </source>
</evidence>
<keyword evidence="5" id="KW-1185">Reference proteome</keyword>
<name>A0A2Z3H6B1_9BACT</name>
<organism evidence="4 5">
    <name type="scientific">Gemmata obscuriglobus</name>
    <dbReference type="NCBI Taxonomy" id="114"/>
    <lineage>
        <taxon>Bacteria</taxon>
        <taxon>Pseudomonadati</taxon>
        <taxon>Planctomycetota</taxon>
        <taxon>Planctomycetia</taxon>
        <taxon>Gemmatales</taxon>
        <taxon>Gemmataceae</taxon>
        <taxon>Gemmata</taxon>
    </lineage>
</organism>